<evidence type="ECO:0000313" key="1">
    <source>
        <dbReference type="EMBL" id="NJP99353.1"/>
    </source>
</evidence>
<gene>
    <name evidence="1" type="ORF">HCK00_02005</name>
</gene>
<accession>A0ABX1BNP5</accession>
<protein>
    <submittedName>
        <fullName evidence="1">Uncharacterized protein</fullName>
    </submittedName>
</protein>
<reference evidence="1 2" key="1">
    <citation type="submission" date="2020-03" db="EMBL/GenBank/DDBJ databases">
        <title>WGS of actinomycetes isolated from Thailand.</title>
        <authorList>
            <person name="Thawai C."/>
        </authorList>
    </citation>
    <scope>NUCLEOTIDE SEQUENCE [LARGE SCALE GENOMIC DNA]</scope>
    <source>
        <strain evidence="1 2">PLAI 1-29</strain>
    </source>
</reference>
<comment type="caution">
    <text evidence="1">The sequence shown here is derived from an EMBL/GenBank/DDBJ whole genome shotgun (WGS) entry which is preliminary data.</text>
</comment>
<evidence type="ECO:0000313" key="2">
    <source>
        <dbReference type="Proteomes" id="UP000695264"/>
    </source>
</evidence>
<organism evidence="1 2">
    <name type="scientific">Streptomyces zingiberis</name>
    <dbReference type="NCBI Taxonomy" id="2053010"/>
    <lineage>
        <taxon>Bacteria</taxon>
        <taxon>Bacillati</taxon>
        <taxon>Actinomycetota</taxon>
        <taxon>Actinomycetes</taxon>
        <taxon>Kitasatosporales</taxon>
        <taxon>Streptomycetaceae</taxon>
        <taxon>Streptomyces</taxon>
    </lineage>
</organism>
<sequence>MKATTRAAYWCECWTTSAEHPSGQPLLLAAFDATSAPQAVRWIAVALRTVASALEPLESAAAWNWLTEGRTTTTRALLDAEPCALSVHCNGIQITWTARPVLMLPLAHRQDTNIPTCAEQFRPTLHG</sequence>
<dbReference type="RefSeq" id="WP_168099941.1">
    <property type="nucleotide sequence ID" value="NZ_JAATEN010000001.1"/>
</dbReference>
<dbReference type="Proteomes" id="UP000695264">
    <property type="component" value="Unassembled WGS sequence"/>
</dbReference>
<proteinExistence type="predicted"/>
<name>A0ABX1BNP5_9ACTN</name>
<keyword evidence="2" id="KW-1185">Reference proteome</keyword>
<dbReference type="EMBL" id="JAATEN010000001">
    <property type="protein sequence ID" value="NJP99353.1"/>
    <property type="molecule type" value="Genomic_DNA"/>
</dbReference>